<evidence type="ECO:0000256" key="4">
    <source>
        <dbReference type="ARBA" id="ARBA00023163"/>
    </source>
</evidence>
<proteinExistence type="inferred from homology"/>
<comment type="subcellular location">
    <subcellularLocation>
        <location evidence="1">Nucleus</location>
        <location evidence="1">Nucleolus</location>
    </subcellularLocation>
</comment>
<evidence type="ECO:0000256" key="2">
    <source>
        <dbReference type="ARBA" id="ARBA00009430"/>
    </source>
</evidence>
<dbReference type="GO" id="GO:0005730">
    <property type="term" value="C:nucleolus"/>
    <property type="evidence" value="ECO:0007669"/>
    <property type="project" value="UniProtKB-SubCell"/>
</dbReference>
<protein>
    <submittedName>
        <fullName evidence="6">RPA49</fullName>
    </submittedName>
</protein>
<dbReference type="InterPro" id="IPR009668">
    <property type="entry name" value="RNA_pol-assoc_fac_A49-like"/>
</dbReference>
<dbReference type="GO" id="GO:0006351">
    <property type="term" value="P:DNA-templated transcription"/>
    <property type="evidence" value="ECO:0007669"/>
    <property type="project" value="InterPro"/>
</dbReference>
<keyword evidence="3" id="KW-0240">DNA-directed RNA polymerase</keyword>
<keyword evidence="4" id="KW-0804">Transcription</keyword>
<evidence type="ECO:0000256" key="3">
    <source>
        <dbReference type="ARBA" id="ARBA00022478"/>
    </source>
</evidence>
<dbReference type="Pfam" id="PF06870">
    <property type="entry name" value="RNA_pol_I_A49"/>
    <property type="match status" value="1"/>
</dbReference>
<reference evidence="6 7" key="1">
    <citation type="submission" date="2020-06" db="EMBL/GenBank/DDBJ databases">
        <authorList>
            <person name="Li R."/>
            <person name="Bekaert M."/>
        </authorList>
    </citation>
    <scope>NUCLEOTIDE SEQUENCE [LARGE SCALE GENOMIC DNA]</scope>
    <source>
        <strain evidence="7">wild</strain>
    </source>
</reference>
<evidence type="ECO:0000313" key="7">
    <source>
        <dbReference type="Proteomes" id="UP000507470"/>
    </source>
</evidence>
<dbReference type="GO" id="GO:0000428">
    <property type="term" value="C:DNA-directed RNA polymerase complex"/>
    <property type="evidence" value="ECO:0007669"/>
    <property type="project" value="UniProtKB-KW"/>
</dbReference>
<gene>
    <name evidence="6" type="ORF">MCOR_33392</name>
</gene>
<evidence type="ECO:0000256" key="5">
    <source>
        <dbReference type="ARBA" id="ARBA00023242"/>
    </source>
</evidence>
<dbReference type="AlphaFoldDB" id="A0A6J8CUK2"/>
<dbReference type="Proteomes" id="UP000507470">
    <property type="component" value="Unassembled WGS sequence"/>
</dbReference>
<dbReference type="OrthoDB" id="532500at2759"/>
<dbReference type="PANTHER" id="PTHR14440">
    <property type="entry name" value="DNA-DIRECTED RNA POLYMERASE I SUBUNIT RPA49"/>
    <property type="match status" value="1"/>
</dbReference>
<sequence>MAAVTVHVVTGECYKKNIAHFTNGEIKENYTDGLSVGQFIRAGDDRKRKHTILVGETATMSYVGKNFGPDASKAQSYCRYYVGVVDRKRGKMRVFDSEIIQMVPKQPDFQEEDERGQISLPANGDKTYTQRIDDLTANFGSKKKKQAMGSRLRNEIHGEALEKSLNSVVEDAASQNKNKQVNKDDQQSTLLPVYNKDGETPKDVYPLESVLNQQAMDAMMTPAQVFYDSTKKQIKDWNVKEEYPKYILNHLSVLPSSTDQRWYKSKILMYLHYLMYVYMKPAKELRSKNPLPKEWPDKIRKLIYDDFTLLIDSGNRQIRCIPSRLKDKLTLYILVLCLILDEFDLPLNDLQRDLKLGGKSLDTYIREIGCKMKIKKITAELGEKLEIKSAILQLPLRFPEATPRKAKARR</sequence>
<evidence type="ECO:0000313" key="6">
    <source>
        <dbReference type="EMBL" id="CAC5399099.1"/>
    </source>
</evidence>
<keyword evidence="5" id="KW-0539">Nucleus</keyword>
<keyword evidence="7" id="KW-1185">Reference proteome</keyword>
<dbReference type="GO" id="GO:0003677">
    <property type="term" value="F:DNA binding"/>
    <property type="evidence" value="ECO:0007669"/>
    <property type="project" value="InterPro"/>
</dbReference>
<evidence type="ECO:0000256" key="1">
    <source>
        <dbReference type="ARBA" id="ARBA00004604"/>
    </source>
</evidence>
<comment type="similarity">
    <text evidence="2">Belongs to the eukaryotic RPA49/POLR1E RNA polymerase subunit family.</text>
</comment>
<organism evidence="6 7">
    <name type="scientific">Mytilus coruscus</name>
    <name type="common">Sea mussel</name>
    <dbReference type="NCBI Taxonomy" id="42192"/>
    <lineage>
        <taxon>Eukaryota</taxon>
        <taxon>Metazoa</taxon>
        <taxon>Spiralia</taxon>
        <taxon>Lophotrochozoa</taxon>
        <taxon>Mollusca</taxon>
        <taxon>Bivalvia</taxon>
        <taxon>Autobranchia</taxon>
        <taxon>Pteriomorphia</taxon>
        <taxon>Mytilida</taxon>
        <taxon>Mytiloidea</taxon>
        <taxon>Mytilidae</taxon>
        <taxon>Mytilinae</taxon>
        <taxon>Mytilus</taxon>
    </lineage>
</organism>
<dbReference type="EMBL" id="CACVKT020005972">
    <property type="protein sequence ID" value="CAC5399099.1"/>
    <property type="molecule type" value="Genomic_DNA"/>
</dbReference>
<name>A0A6J8CUK2_MYTCO</name>
<accession>A0A6J8CUK2</accession>